<dbReference type="EMBL" id="LJJB01000007">
    <property type="protein sequence ID" value="KQL48574.1"/>
    <property type="molecule type" value="Genomic_DNA"/>
</dbReference>
<dbReference type="PANTHER" id="PTHR10885:SF0">
    <property type="entry name" value="ISOPENTENYL-DIPHOSPHATE DELTA-ISOMERASE"/>
    <property type="match status" value="1"/>
</dbReference>
<feature type="domain" description="Nudix hydrolase" evidence="1">
    <location>
        <begin position="29"/>
        <end position="169"/>
    </location>
</feature>
<dbReference type="Proteomes" id="UP000051063">
    <property type="component" value="Unassembled WGS sequence"/>
</dbReference>
<dbReference type="InterPro" id="IPR000086">
    <property type="entry name" value="NUDIX_hydrolase_dom"/>
</dbReference>
<name>A0ABR5NAK1_BRECH</name>
<evidence type="ECO:0000313" key="3">
    <source>
        <dbReference type="Proteomes" id="UP000051063"/>
    </source>
</evidence>
<protein>
    <submittedName>
        <fullName evidence="2">Isopentenyl-diphosphate delta-isomerase</fullName>
    </submittedName>
</protein>
<proteinExistence type="predicted"/>
<evidence type="ECO:0000259" key="1">
    <source>
        <dbReference type="PROSITE" id="PS51462"/>
    </source>
</evidence>
<dbReference type="Pfam" id="PF00293">
    <property type="entry name" value="NUDIX"/>
    <property type="match status" value="1"/>
</dbReference>
<dbReference type="InterPro" id="IPR015797">
    <property type="entry name" value="NUDIX_hydrolase-like_dom_sf"/>
</dbReference>
<comment type="caution">
    <text evidence="2">The sequence shown here is derived from an EMBL/GenBank/DDBJ whole genome shotgun (WGS) entry which is preliminary data.</text>
</comment>
<gene>
    <name evidence="2" type="ORF">AN963_01860</name>
</gene>
<sequence>MKEEQLDIFDETGAHIGVAARSEVHRLGHWHQTFHCWIYRVLEGKIQLLFQKRHPEKDTFPDLLDITSAGHLVASEEPEDGVRELEEELGLTVSFDELHRIGVIKDVGTAPGIIDKELCHVFAYPFDQPLHDYVLQPEEVTGLVWVDLDELELLFAGSGDKLEVAGFLSEPDGTRQDVVLQVDQTAFVPHESHYYQQVFTAIRVLGNAI</sequence>
<evidence type="ECO:0000313" key="2">
    <source>
        <dbReference type="EMBL" id="KQL48574.1"/>
    </source>
</evidence>
<dbReference type="CDD" id="cd04692">
    <property type="entry name" value="NUDIX_Hydrolase"/>
    <property type="match status" value="1"/>
</dbReference>
<dbReference type="RefSeq" id="WP_055742863.1">
    <property type="nucleotide sequence ID" value="NZ_LJJB01000007.1"/>
</dbReference>
<reference evidence="2 3" key="1">
    <citation type="submission" date="2015-09" db="EMBL/GenBank/DDBJ databases">
        <title>Genome sequencing project for genomic taxonomy and phylogenomics of Bacillus-like bacteria.</title>
        <authorList>
            <person name="Liu B."/>
            <person name="Wang J."/>
            <person name="Zhu Y."/>
            <person name="Liu G."/>
            <person name="Chen Q."/>
            <person name="Chen Z."/>
            <person name="Lan J."/>
            <person name="Che J."/>
            <person name="Ge C."/>
            <person name="Shi H."/>
            <person name="Pan Z."/>
            <person name="Liu X."/>
        </authorList>
    </citation>
    <scope>NUCLEOTIDE SEQUENCE [LARGE SCALE GENOMIC DNA]</scope>
    <source>
        <strain evidence="2 3">DSM 8552</strain>
    </source>
</reference>
<organism evidence="2 3">
    <name type="scientific">Brevibacillus choshinensis</name>
    <dbReference type="NCBI Taxonomy" id="54911"/>
    <lineage>
        <taxon>Bacteria</taxon>
        <taxon>Bacillati</taxon>
        <taxon>Bacillota</taxon>
        <taxon>Bacilli</taxon>
        <taxon>Bacillales</taxon>
        <taxon>Paenibacillaceae</taxon>
        <taxon>Brevibacillus</taxon>
    </lineage>
</organism>
<keyword evidence="3" id="KW-1185">Reference proteome</keyword>
<dbReference type="PANTHER" id="PTHR10885">
    <property type="entry name" value="ISOPENTENYL-DIPHOSPHATE DELTA-ISOMERASE"/>
    <property type="match status" value="1"/>
</dbReference>
<accession>A0ABR5NAK1</accession>
<dbReference type="PROSITE" id="PS51462">
    <property type="entry name" value="NUDIX"/>
    <property type="match status" value="1"/>
</dbReference>
<dbReference type="SUPFAM" id="SSF55811">
    <property type="entry name" value="Nudix"/>
    <property type="match status" value="1"/>
</dbReference>
<dbReference type="Gene3D" id="3.90.79.10">
    <property type="entry name" value="Nucleoside Triphosphate Pyrophosphohydrolase"/>
    <property type="match status" value="1"/>
</dbReference>